<feature type="compositionally biased region" description="Gly residues" evidence="1">
    <location>
        <begin position="244"/>
        <end position="253"/>
    </location>
</feature>
<keyword evidence="2" id="KW-1133">Transmembrane helix</keyword>
<keyword evidence="4" id="KW-1185">Reference proteome</keyword>
<gene>
    <name evidence="3" type="ORF">JG540_04475</name>
</gene>
<evidence type="ECO:0008006" key="5">
    <source>
        <dbReference type="Google" id="ProtNLM"/>
    </source>
</evidence>
<dbReference type="AlphaFoldDB" id="A0A7T7S333"/>
<reference evidence="3 4" key="1">
    <citation type="submission" date="2020-12" db="EMBL/GenBank/DDBJ databases">
        <authorList>
            <person name="Zhou J."/>
        </authorList>
    </citation>
    <scope>NUCLEOTIDE SEQUENCE [LARGE SCALE GENOMIC DNA]</scope>
    <source>
        <strain evidence="3 4">CCUG 61299</strain>
    </source>
</reference>
<accession>A0A7T7S333</accession>
<dbReference type="Proteomes" id="UP000595895">
    <property type="component" value="Chromosome"/>
</dbReference>
<keyword evidence="2" id="KW-0472">Membrane</keyword>
<evidence type="ECO:0000313" key="3">
    <source>
        <dbReference type="EMBL" id="QQM68099.1"/>
    </source>
</evidence>
<sequence>MSGVKAKLQVGSVVEGEQGPLHVRGYLLFKEWDQEDERFYMWEEWQLQGAAGNELWLELDHYSGDVVLYEPLPLAPGLNPAIMAPGRVFELSSPTGPVSLKVKSMSQGVLVESQGQTTCSLRPGETMGYAEVKVRTADGKSFKATVDSHRLADTVVYRRRRLGAAEQKALLGQVIRRPRSGRLKVNRTGFIIVLVLFLTLHVVPALLRRLFSGPRRPPSGSSTSSGTGSGSGSGGTSYRPRPVYGGGGRGVGK</sequence>
<dbReference type="KEGG" id="awe:JG540_04475"/>
<feature type="compositionally biased region" description="Low complexity" evidence="1">
    <location>
        <begin position="212"/>
        <end position="226"/>
    </location>
</feature>
<name>A0A7T7S333_9ACTO</name>
<evidence type="ECO:0000313" key="4">
    <source>
        <dbReference type="Proteomes" id="UP000595895"/>
    </source>
</evidence>
<feature type="region of interest" description="Disordered" evidence="1">
    <location>
        <begin position="211"/>
        <end position="253"/>
    </location>
</feature>
<proteinExistence type="predicted"/>
<evidence type="ECO:0000256" key="1">
    <source>
        <dbReference type="SAM" id="MobiDB-lite"/>
    </source>
</evidence>
<evidence type="ECO:0000256" key="2">
    <source>
        <dbReference type="SAM" id="Phobius"/>
    </source>
</evidence>
<dbReference type="EMBL" id="CP066802">
    <property type="protein sequence ID" value="QQM68099.1"/>
    <property type="molecule type" value="Genomic_DNA"/>
</dbReference>
<protein>
    <recommendedName>
        <fullName evidence="5">DUF4178 domain-containing protein</fullName>
    </recommendedName>
</protein>
<feature type="transmembrane region" description="Helical" evidence="2">
    <location>
        <begin position="188"/>
        <end position="207"/>
    </location>
</feature>
<organism evidence="3 4">
    <name type="scientific">Actinomyces weissii</name>
    <dbReference type="NCBI Taxonomy" id="675090"/>
    <lineage>
        <taxon>Bacteria</taxon>
        <taxon>Bacillati</taxon>
        <taxon>Actinomycetota</taxon>
        <taxon>Actinomycetes</taxon>
        <taxon>Actinomycetales</taxon>
        <taxon>Actinomycetaceae</taxon>
        <taxon>Actinomyces</taxon>
    </lineage>
</organism>
<keyword evidence="2" id="KW-0812">Transmembrane</keyword>
<dbReference type="RefSeq" id="WP_200277597.1">
    <property type="nucleotide sequence ID" value="NZ_CP066802.1"/>
</dbReference>